<comment type="caution">
    <text evidence="1">The sequence shown here is derived from an EMBL/GenBank/DDBJ whole genome shotgun (WGS) entry which is preliminary data.</text>
</comment>
<proteinExistence type="predicted"/>
<dbReference type="AlphaFoldDB" id="A0AAW1N4T8"/>
<sequence length="139" mass="15388">MVGVALSTFRDRRSRAFAVRAAILMDGNGRASTYPTAPPHRAPKPFRTPDYRVRLPPVTLQIYYLRLSRYATSSVVVLPLLFYDNTSPTAYADCSLLSRREASASGSIMRGAPTSEEQQLFICSGKIVRISGLFLRNDG</sequence>
<evidence type="ECO:0000313" key="2">
    <source>
        <dbReference type="Proteomes" id="UP001458880"/>
    </source>
</evidence>
<dbReference type="EMBL" id="JASPKY010000004">
    <property type="protein sequence ID" value="KAK9755029.1"/>
    <property type="molecule type" value="Genomic_DNA"/>
</dbReference>
<evidence type="ECO:0000313" key="1">
    <source>
        <dbReference type="EMBL" id="KAK9755029.1"/>
    </source>
</evidence>
<keyword evidence="2" id="KW-1185">Reference proteome</keyword>
<gene>
    <name evidence="1" type="ORF">QE152_g885</name>
</gene>
<protein>
    <submittedName>
        <fullName evidence="1">Uncharacterized protein</fullName>
    </submittedName>
</protein>
<reference evidence="1 2" key="1">
    <citation type="journal article" date="2024" name="BMC Genomics">
        <title>De novo assembly and annotation of Popillia japonica's genome with initial clues to its potential as an invasive pest.</title>
        <authorList>
            <person name="Cucini C."/>
            <person name="Boschi S."/>
            <person name="Funari R."/>
            <person name="Cardaioli E."/>
            <person name="Iannotti N."/>
            <person name="Marturano G."/>
            <person name="Paoli F."/>
            <person name="Bruttini M."/>
            <person name="Carapelli A."/>
            <person name="Frati F."/>
            <person name="Nardi F."/>
        </authorList>
    </citation>
    <scope>NUCLEOTIDE SEQUENCE [LARGE SCALE GENOMIC DNA]</scope>
    <source>
        <strain evidence="1">DMR45628</strain>
    </source>
</reference>
<dbReference type="Proteomes" id="UP001458880">
    <property type="component" value="Unassembled WGS sequence"/>
</dbReference>
<name>A0AAW1N4T8_POPJA</name>
<organism evidence="1 2">
    <name type="scientific">Popillia japonica</name>
    <name type="common">Japanese beetle</name>
    <dbReference type="NCBI Taxonomy" id="7064"/>
    <lineage>
        <taxon>Eukaryota</taxon>
        <taxon>Metazoa</taxon>
        <taxon>Ecdysozoa</taxon>
        <taxon>Arthropoda</taxon>
        <taxon>Hexapoda</taxon>
        <taxon>Insecta</taxon>
        <taxon>Pterygota</taxon>
        <taxon>Neoptera</taxon>
        <taxon>Endopterygota</taxon>
        <taxon>Coleoptera</taxon>
        <taxon>Polyphaga</taxon>
        <taxon>Scarabaeiformia</taxon>
        <taxon>Scarabaeidae</taxon>
        <taxon>Rutelinae</taxon>
        <taxon>Popillia</taxon>
    </lineage>
</organism>
<accession>A0AAW1N4T8</accession>